<dbReference type="CDD" id="cd00761">
    <property type="entry name" value="Glyco_tranf_GTA_type"/>
    <property type="match status" value="1"/>
</dbReference>
<dbReference type="Proteomes" id="UP001165263">
    <property type="component" value="Unassembled WGS sequence"/>
</dbReference>
<keyword evidence="3" id="KW-1185">Reference proteome</keyword>
<dbReference type="EMBL" id="JANUHC010000002">
    <property type="protein sequence ID" value="MCS0628725.1"/>
    <property type="molecule type" value="Genomic_DNA"/>
</dbReference>
<gene>
    <name evidence="2" type="ORF">NX786_05210</name>
</gene>
<dbReference type="SUPFAM" id="SSF53448">
    <property type="entry name" value="Nucleotide-diphospho-sugar transferases"/>
    <property type="match status" value="1"/>
</dbReference>
<dbReference type="Gene3D" id="3.90.550.10">
    <property type="entry name" value="Spore Coat Polysaccharide Biosynthesis Protein SpsA, Chain A"/>
    <property type="match status" value="1"/>
</dbReference>
<name>A0ABT2BUC0_9BURK</name>
<dbReference type="RefSeq" id="WP_259447951.1">
    <property type="nucleotide sequence ID" value="NZ_CP119520.1"/>
</dbReference>
<evidence type="ECO:0000313" key="2">
    <source>
        <dbReference type="EMBL" id="MCS0628725.1"/>
    </source>
</evidence>
<reference evidence="2" key="1">
    <citation type="submission" date="2022-08" db="EMBL/GenBank/DDBJ databases">
        <title>Reclassification of Massilia species as members of the genera Telluria, Duganella, Pseudoduganella, Mokoshia gen. nov. and Zemynaea gen. nov. using orthogonal and non-orthogonal genome-based approaches.</title>
        <authorList>
            <person name="Bowman J.P."/>
        </authorList>
    </citation>
    <scope>NUCLEOTIDE SEQUENCE</scope>
    <source>
        <strain evidence="2">LMG 11547</strain>
    </source>
</reference>
<feature type="domain" description="Glycosyltransferase 2-like" evidence="1">
    <location>
        <begin position="12"/>
        <end position="163"/>
    </location>
</feature>
<evidence type="ECO:0000259" key="1">
    <source>
        <dbReference type="Pfam" id="PF00535"/>
    </source>
</evidence>
<dbReference type="PANTHER" id="PTHR22916">
    <property type="entry name" value="GLYCOSYLTRANSFERASE"/>
    <property type="match status" value="1"/>
</dbReference>
<accession>A0ABT2BUC0</accession>
<dbReference type="Pfam" id="PF00535">
    <property type="entry name" value="Glycos_transf_2"/>
    <property type="match status" value="1"/>
</dbReference>
<sequence length="310" mass="34352">MTPPASASPLVSILLPTHNRPDYAELALQSALAQTYPNFEVVVSDNSDDERTAERFAPYVARYPQLRYLRIPSCPALDNFQNCYSQARGDYVNFLMDDDLFHPHKLAVMMHVMLTQPGVGLVTSCRQIIDGNGNAINDVPAHLGRAFETDTRIQGRALGMHLCTVGNIVGEPTTALYRKSDAGPQFGMYMGNQYIVSSDLATWLTVLSKKDGVYLKDAYSSFRVHGGQDQRATRTQIAGQFEGLQILSDVWDQRFFFESAPGLRGLLGTRLAEITSILPRLPAAQLRDAVDTERAVSLIRRATALMLQPE</sequence>
<dbReference type="InterPro" id="IPR001173">
    <property type="entry name" value="Glyco_trans_2-like"/>
</dbReference>
<comment type="caution">
    <text evidence="2">The sequence shown here is derived from an EMBL/GenBank/DDBJ whole genome shotgun (WGS) entry which is preliminary data.</text>
</comment>
<evidence type="ECO:0000313" key="3">
    <source>
        <dbReference type="Proteomes" id="UP001165263"/>
    </source>
</evidence>
<dbReference type="PANTHER" id="PTHR22916:SF3">
    <property type="entry name" value="UDP-GLCNAC:BETAGAL BETA-1,3-N-ACETYLGLUCOSAMINYLTRANSFERASE-LIKE PROTEIN 1"/>
    <property type="match status" value="1"/>
</dbReference>
<dbReference type="InterPro" id="IPR029044">
    <property type="entry name" value="Nucleotide-diphossugar_trans"/>
</dbReference>
<proteinExistence type="predicted"/>
<organism evidence="2 3">
    <name type="scientific">Telluria mixta</name>
    <dbReference type="NCBI Taxonomy" id="34071"/>
    <lineage>
        <taxon>Bacteria</taxon>
        <taxon>Pseudomonadati</taxon>
        <taxon>Pseudomonadota</taxon>
        <taxon>Betaproteobacteria</taxon>
        <taxon>Burkholderiales</taxon>
        <taxon>Oxalobacteraceae</taxon>
        <taxon>Telluria group</taxon>
        <taxon>Telluria</taxon>
    </lineage>
</organism>
<protein>
    <submittedName>
        <fullName evidence="2">Glycosyltransferase family 2 protein</fullName>
    </submittedName>
</protein>